<dbReference type="InterPro" id="IPR001790">
    <property type="entry name" value="Ribosomal_uL10"/>
</dbReference>
<dbReference type="Pfam" id="PF00466">
    <property type="entry name" value="Ribosomal_L10"/>
    <property type="match status" value="1"/>
</dbReference>
<dbReference type="Pfam" id="PF17777">
    <property type="entry name" value="RL10P_insert"/>
    <property type="match status" value="1"/>
</dbReference>
<dbReference type="SUPFAM" id="SSF160369">
    <property type="entry name" value="Ribosomal protein L10-like"/>
    <property type="match status" value="1"/>
</dbReference>
<comment type="caution">
    <text evidence="3">The sequence shown here is derived from an EMBL/GenBank/DDBJ whole genome shotgun (WGS) entry which is preliminary data.</text>
</comment>
<dbReference type="EMBL" id="JBJKFK010001736">
    <property type="protein sequence ID" value="KAL3312348.1"/>
    <property type="molecule type" value="Genomic_DNA"/>
</dbReference>
<sequence length="222" mass="25024">MRNERLSQLRNELVDGKIYFAKNTISALALGKDKANSFKPGLYKLTSYLKGNTAFVFSNSETEDLREIFNTFRDSEYARAGSMCSQTVFVSSGPMPKFVHTDEPGLRKLGLPTKLVKGIVTLEKDYLVCVRGKPLTPEQCRILKYFQVQQAEFRVSIVARWNSSTNKSTKLEEDDAYNVITSLEPCVKINCEKLDDGQYYFVPESCTEPADLLADAPVMDTN</sequence>
<name>A0ABD2PZ34_9PLAT</name>
<dbReference type="InterPro" id="IPR043141">
    <property type="entry name" value="Ribosomal_uL10-like_sf"/>
</dbReference>
<dbReference type="InterPro" id="IPR043164">
    <property type="entry name" value="Ribosomal_uL10-like_insert_sf"/>
</dbReference>
<dbReference type="InterPro" id="IPR051742">
    <property type="entry name" value="Ribosome_Assembly_uL10"/>
</dbReference>
<gene>
    <name evidence="3" type="primary">MRTO4</name>
    <name evidence="3" type="ORF">Ciccas_009062</name>
</gene>
<accession>A0ABD2PZ34</accession>
<dbReference type="PANTHER" id="PTHR45841:SF1">
    <property type="entry name" value="MRNA TURNOVER PROTEIN 4 HOMOLOG"/>
    <property type="match status" value="1"/>
</dbReference>
<dbReference type="FunFam" id="3.90.105.20:FF:000003">
    <property type="entry name" value="Ribosome assembly factor mrt4"/>
    <property type="match status" value="1"/>
</dbReference>
<proteinExistence type="inferred from homology"/>
<evidence type="ECO:0000256" key="1">
    <source>
        <dbReference type="ARBA" id="ARBA00008889"/>
    </source>
</evidence>
<feature type="domain" description="Large ribosomal subunit protein uL10-like insertion" evidence="2">
    <location>
        <begin position="78"/>
        <end position="148"/>
    </location>
</feature>
<dbReference type="Gene3D" id="3.30.70.1730">
    <property type="match status" value="1"/>
</dbReference>
<comment type="similarity">
    <text evidence="1">Belongs to the universal ribosomal protein uL10 family.</text>
</comment>
<dbReference type="Gene3D" id="3.90.105.20">
    <property type="match status" value="1"/>
</dbReference>
<evidence type="ECO:0000313" key="4">
    <source>
        <dbReference type="Proteomes" id="UP001626550"/>
    </source>
</evidence>
<reference evidence="3 4" key="1">
    <citation type="submission" date="2024-11" db="EMBL/GenBank/DDBJ databases">
        <title>Adaptive evolution of stress response genes in parasites aligns with host niche diversity.</title>
        <authorList>
            <person name="Hahn C."/>
            <person name="Resl P."/>
        </authorList>
    </citation>
    <scope>NUCLEOTIDE SEQUENCE [LARGE SCALE GENOMIC DNA]</scope>
    <source>
        <strain evidence="3">EGGRZ-B1_66</strain>
        <tissue evidence="3">Body</tissue>
    </source>
</reference>
<organism evidence="3 4">
    <name type="scientific">Cichlidogyrus casuarinus</name>
    <dbReference type="NCBI Taxonomy" id="1844966"/>
    <lineage>
        <taxon>Eukaryota</taxon>
        <taxon>Metazoa</taxon>
        <taxon>Spiralia</taxon>
        <taxon>Lophotrochozoa</taxon>
        <taxon>Platyhelminthes</taxon>
        <taxon>Monogenea</taxon>
        <taxon>Monopisthocotylea</taxon>
        <taxon>Dactylogyridea</taxon>
        <taxon>Ancyrocephalidae</taxon>
        <taxon>Cichlidogyrus</taxon>
    </lineage>
</organism>
<dbReference type="Proteomes" id="UP001626550">
    <property type="component" value="Unassembled WGS sequence"/>
</dbReference>
<keyword evidence="4" id="KW-1185">Reference proteome</keyword>
<dbReference type="PANTHER" id="PTHR45841">
    <property type="entry name" value="MRNA TURNOVER PROTEIN 4 MRTO4"/>
    <property type="match status" value="1"/>
</dbReference>
<dbReference type="InterPro" id="IPR040637">
    <property type="entry name" value="Ribosomal_uL10-like_insert"/>
</dbReference>
<protein>
    <submittedName>
        <fullName evidence="3">mRNA turnover 4</fullName>
    </submittedName>
</protein>
<evidence type="ECO:0000259" key="2">
    <source>
        <dbReference type="Pfam" id="PF17777"/>
    </source>
</evidence>
<dbReference type="AlphaFoldDB" id="A0ABD2PZ34"/>
<evidence type="ECO:0000313" key="3">
    <source>
        <dbReference type="EMBL" id="KAL3312348.1"/>
    </source>
</evidence>